<keyword evidence="6" id="KW-0547">Nucleotide-binding</keyword>
<dbReference type="EMBL" id="BMGJ01000003">
    <property type="protein sequence ID" value="GGD57869.1"/>
    <property type="molecule type" value="Genomic_DNA"/>
</dbReference>
<dbReference type="InterPro" id="IPR000897">
    <property type="entry name" value="SRP54_GTPase_dom"/>
</dbReference>
<keyword evidence="18" id="KW-1185">Reference proteome</keyword>
<gene>
    <name evidence="17" type="primary">flhF</name>
    <name evidence="17" type="ORF">GCM10011357_11590</name>
</gene>
<dbReference type="InterPro" id="IPR020006">
    <property type="entry name" value="FlhF"/>
</dbReference>
<keyword evidence="4" id="KW-0813">Transport</keyword>
<keyword evidence="5" id="KW-1003">Cell membrane</keyword>
<accession>A0ABQ1R7W5</accession>
<dbReference type="InterPro" id="IPR047040">
    <property type="entry name" value="FlhF__GTPase_dom"/>
</dbReference>
<dbReference type="InterPro" id="IPR003593">
    <property type="entry name" value="AAA+_ATPase"/>
</dbReference>
<evidence type="ECO:0000256" key="14">
    <source>
        <dbReference type="SAM" id="MobiDB-lite"/>
    </source>
</evidence>
<keyword evidence="8" id="KW-0653">Protein transport</keyword>
<comment type="similarity">
    <text evidence="2">Belongs to the GTP-binding SRP family.</text>
</comment>
<evidence type="ECO:0000256" key="5">
    <source>
        <dbReference type="ARBA" id="ARBA00022475"/>
    </source>
</evidence>
<evidence type="ECO:0000256" key="7">
    <source>
        <dbReference type="ARBA" id="ARBA00022795"/>
    </source>
</evidence>
<dbReference type="NCBIfam" id="TIGR03499">
    <property type="entry name" value="FlhF"/>
    <property type="match status" value="1"/>
</dbReference>
<name>A0ABQ1R7W5_9ALTE</name>
<dbReference type="Proteomes" id="UP000614272">
    <property type="component" value="Unassembled WGS sequence"/>
</dbReference>
<dbReference type="SUPFAM" id="SSF52540">
    <property type="entry name" value="P-loop containing nucleoside triphosphate hydrolases"/>
    <property type="match status" value="1"/>
</dbReference>
<evidence type="ECO:0000256" key="9">
    <source>
        <dbReference type="ARBA" id="ARBA00023134"/>
    </source>
</evidence>
<feature type="compositionally biased region" description="Low complexity" evidence="14">
    <location>
        <begin position="128"/>
        <end position="141"/>
    </location>
</feature>
<dbReference type="Gene3D" id="1.20.120.1380">
    <property type="entry name" value="Flagellar FlhF biosynthesis protein, N domain"/>
    <property type="match status" value="1"/>
</dbReference>
<dbReference type="PANTHER" id="PTHR43134:SF3">
    <property type="entry name" value="FLAGELLAR BIOSYNTHESIS PROTEIN FLHF"/>
    <property type="match status" value="1"/>
</dbReference>
<dbReference type="PANTHER" id="PTHR43134">
    <property type="entry name" value="SIGNAL RECOGNITION PARTICLE RECEPTOR SUBUNIT ALPHA"/>
    <property type="match status" value="1"/>
</dbReference>
<dbReference type="RefSeq" id="WP_099034080.1">
    <property type="nucleotide sequence ID" value="NZ_BMGJ01000003.1"/>
</dbReference>
<evidence type="ECO:0000256" key="3">
    <source>
        <dbReference type="ARBA" id="ARBA00014919"/>
    </source>
</evidence>
<evidence type="ECO:0000256" key="6">
    <source>
        <dbReference type="ARBA" id="ARBA00022741"/>
    </source>
</evidence>
<evidence type="ECO:0000313" key="18">
    <source>
        <dbReference type="Proteomes" id="UP000614272"/>
    </source>
</evidence>
<sequence length="452" mass="49428">MKIRRFYGKDMRDALNQVKEELGGDAVIMSNKKVAEGIEIVAAYDKEPVKKAGERQSQPASGANAEPLKSRQQGAPGRAAKPRGTPSLSEIIGDSGPDSLRALLEKQNKQAESNSAPVNPPGNAQPRPASLSSATPTAAPAQHDDKAMDDIRQELQSLRNVLEFQVSGLLKQERQQSRPLHSYLINQLQRLGITSSLAEQVVSYAPPNCEQRDAWKFLLKLLMNRVHTSNNEILTQGGVVALVGPTGTGKTTTIAKLAAQYARQHGHQQVALITTDSYRIAAYEQLATYGKIIGCNVKKASTAEELSDLLYQFRNKGLVLIDTAGFGQRDARLIKQLDTLRQSSCANIKHYLVLAANAQHQVMEHTLNTYRQISLQGCIFTKLDECYSLGEAISLAVEHRLPVGYLTDGQKVPEDIKVADGKYLISCAARLYKQYASVPTRTQQVANSAVSL</sequence>
<dbReference type="Pfam" id="PF00448">
    <property type="entry name" value="SRP54"/>
    <property type="match status" value="1"/>
</dbReference>
<organism evidence="17 18">
    <name type="scientific">Lacimicrobium alkaliphilum</name>
    <dbReference type="NCBI Taxonomy" id="1526571"/>
    <lineage>
        <taxon>Bacteria</taxon>
        <taxon>Pseudomonadati</taxon>
        <taxon>Pseudomonadota</taxon>
        <taxon>Gammaproteobacteria</taxon>
        <taxon>Alteromonadales</taxon>
        <taxon>Alteromonadaceae</taxon>
        <taxon>Lacimicrobium</taxon>
    </lineage>
</organism>
<keyword evidence="17" id="KW-0966">Cell projection</keyword>
<dbReference type="SMART" id="SM00962">
    <property type="entry name" value="SRP54"/>
    <property type="match status" value="1"/>
</dbReference>
<evidence type="ECO:0000256" key="10">
    <source>
        <dbReference type="ARBA" id="ARBA00023136"/>
    </source>
</evidence>
<evidence type="ECO:0000256" key="11">
    <source>
        <dbReference type="ARBA" id="ARBA00023225"/>
    </source>
</evidence>
<evidence type="ECO:0000256" key="4">
    <source>
        <dbReference type="ARBA" id="ARBA00022448"/>
    </source>
</evidence>
<dbReference type="InterPro" id="IPR027417">
    <property type="entry name" value="P-loop_NTPase"/>
</dbReference>
<evidence type="ECO:0000256" key="1">
    <source>
        <dbReference type="ARBA" id="ARBA00004413"/>
    </source>
</evidence>
<comment type="subcellular location">
    <subcellularLocation>
        <location evidence="1">Cell membrane</location>
        <topology evidence="1">Peripheral membrane protein</topology>
        <orientation evidence="1">Cytoplasmic side</orientation>
    </subcellularLocation>
</comment>
<keyword evidence="11" id="KW-1006">Bacterial flagellum protein export</keyword>
<feature type="domain" description="SRP54-type proteins GTP-binding" evidence="16">
    <location>
        <begin position="237"/>
        <end position="430"/>
    </location>
</feature>
<keyword evidence="10" id="KW-0472">Membrane</keyword>
<protein>
    <recommendedName>
        <fullName evidence="3 13">Flagellar biosynthesis protein FlhF</fullName>
    </recommendedName>
</protein>
<keyword evidence="9" id="KW-0342">GTP-binding</keyword>
<dbReference type="Gene3D" id="3.40.50.300">
    <property type="entry name" value="P-loop containing nucleotide triphosphate hydrolases"/>
    <property type="match status" value="1"/>
</dbReference>
<evidence type="ECO:0000313" key="17">
    <source>
        <dbReference type="EMBL" id="GGD57869.1"/>
    </source>
</evidence>
<evidence type="ECO:0000256" key="13">
    <source>
        <dbReference type="NCBIfam" id="TIGR03499"/>
    </source>
</evidence>
<dbReference type="CDD" id="cd17873">
    <property type="entry name" value="FlhF"/>
    <property type="match status" value="1"/>
</dbReference>
<keyword evidence="17" id="KW-0969">Cilium</keyword>
<evidence type="ECO:0000256" key="2">
    <source>
        <dbReference type="ARBA" id="ARBA00008531"/>
    </source>
</evidence>
<evidence type="ECO:0000256" key="12">
    <source>
        <dbReference type="ARBA" id="ARBA00025337"/>
    </source>
</evidence>
<evidence type="ECO:0000256" key="8">
    <source>
        <dbReference type="ARBA" id="ARBA00022927"/>
    </source>
</evidence>
<feature type="region of interest" description="Disordered" evidence="14">
    <location>
        <begin position="47"/>
        <end position="144"/>
    </location>
</feature>
<evidence type="ECO:0000259" key="15">
    <source>
        <dbReference type="SMART" id="SM00382"/>
    </source>
</evidence>
<keyword evidence="7" id="KW-1005">Bacterial flagellum biogenesis</keyword>
<proteinExistence type="inferred from homology"/>
<feature type="domain" description="AAA+ ATPase" evidence="15">
    <location>
        <begin position="236"/>
        <end position="407"/>
    </location>
</feature>
<comment type="function">
    <text evidence="12">Necessary for flagellar biosynthesis. May be involved in translocation of the flagellum.</text>
</comment>
<keyword evidence="17" id="KW-0282">Flagellum</keyword>
<dbReference type="SMART" id="SM00382">
    <property type="entry name" value="AAA"/>
    <property type="match status" value="1"/>
</dbReference>
<evidence type="ECO:0000259" key="16">
    <source>
        <dbReference type="SMART" id="SM00962"/>
    </source>
</evidence>
<reference evidence="18" key="1">
    <citation type="journal article" date="2019" name="Int. J. Syst. Evol. Microbiol.">
        <title>The Global Catalogue of Microorganisms (GCM) 10K type strain sequencing project: providing services to taxonomists for standard genome sequencing and annotation.</title>
        <authorList>
            <consortium name="The Broad Institute Genomics Platform"/>
            <consortium name="The Broad Institute Genome Sequencing Center for Infectious Disease"/>
            <person name="Wu L."/>
            <person name="Ma J."/>
        </authorList>
    </citation>
    <scope>NUCLEOTIDE SEQUENCE [LARGE SCALE GENOMIC DNA]</scope>
    <source>
        <strain evidence="18">CGMCC 1.12923</strain>
    </source>
</reference>
<comment type="caution">
    <text evidence="17">The sequence shown here is derived from an EMBL/GenBank/DDBJ whole genome shotgun (WGS) entry which is preliminary data.</text>
</comment>